<dbReference type="RefSeq" id="WP_206725626.1">
    <property type="nucleotide sequence ID" value="NZ_CP071090.1"/>
</dbReference>
<evidence type="ECO:0000259" key="8">
    <source>
        <dbReference type="Pfam" id="PF01694"/>
    </source>
</evidence>
<feature type="transmembrane region" description="Helical" evidence="7">
    <location>
        <begin position="93"/>
        <end position="110"/>
    </location>
</feature>
<organism evidence="9 10">
    <name type="scientific">Pyxidicoccus parkwayensis</name>
    <dbReference type="NCBI Taxonomy" id="2813578"/>
    <lineage>
        <taxon>Bacteria</taxon>
        <taxon>Pseudomonadati</taxon>
        <taxon>Myxococcota</taxon>
        <taxon>Myxococcia</taxon>
        <taxon>Myxococcales</taxon>
        <taxon>Cystobacterineae</taxon>
        <taxon>Myxococcaceae</taxon>
        <taxon>Pyxidicoccus</taxon>
    </lineage>
</organism>
<dbReference type="PANTHER" id="PTHR43731">
    <property type="entry name" value="RHOMBOID PROTEASE"/>
    <property type="match status" value="1"/>
</dbReference>
<dbReference type="GO" id="GO:0008233">
    <property type="term" value="F:peptidase activity"/>
    <property type="evidence" value="ECO:0007669"/>
    <property type="project" value="UniProtKB-KW"/>
</dbReference>
<comment type="subcellular location">
    <subcellularLocation>
        <location evidence="1">Membrane</location>
        <topology evidence="1">Multi-pass membrane protein</topology>
    </subcellularLocation>
</comment>
<keyword evidence="4" id="KW-0378">Hydrolase</keyword>
<dbReference type="Pfam" id="PF01694">
    <property type="entry name" value="Rhomboid"/>
    <property type="match status" value="1"/>
</dbReference>
<keyword evidence="3 7" id="KW-0812">Transmembrane</keyword>
<feature type="transmembrane region" description="Helical" evidence="7">
    <location>
        <begin position="119"/>
        <end position="137"/>
    </location>
</feature>
<evidence type="ECO:0000256" key="2">
    <source>
        <dbReference type="ARBA" id="ARBA00009045"/>
    </source>
</evidence>
<evidence type="ECO:0000256" key="4">
    <source>
        <dbReference type="ARBA" id="ARBA00022801"/>
    </source>
</evidence>
<dbReference type="InterPro" id="IPR022764">
    <property type="entry name" value="Peptidase_S54_rhomboid_dom"/>
</dbReference>
<comment type="similarity">
    <text evidence="2">Belongs to the peptidase S54 family.</text>
</comment>
<feature type="transmembrane region" description="Helical" evidence="7">
    <location>
        <begin position="34"/>
        <end position="56"/>
    </location>
</feature>
<evidence type="ECO:0000313" key="10">
    <source>
        <dbReference type="Proteomes" id="UP000662747"/>
    </source>
</evidence>
<keyword evidence="9" id="KW-0645">Protease</keyword>
<evidence type="ECO:0000256" key="3">
    <source>
        <dbReference type="ARBA" id="ARBA00022692"/>
    </source>
</evidence>
<sequence length="548" mass="57724">MYPPQKTGLSPQEEGQPGLLSIGQSAVTGQRRTLPWVTLALAVVLVGVHAVLGLAGPVDVDALVRWGAKAGPLVLEAGQPWRLVTANFLHRDWPHLGLNLLVLVAAGAALERVCRRRDYVALLVAAGLITMTGSLAWSGAVSVGASGLVYACVGALLVLSRRYKGRLGKSRWMSGESALPTVLVFLWMGWTSVGVDNAGHLGGLLTGLLVGAFLEPRALSRGLVRPLALIGAAGMVAALVVGERSGWRMERDDGFGVSVPLPEDWRGEEDGQGRRSFSNGLPGLGRATFTAEVIEVGEPGDGAVQARHFQEETLVPGAPGPVGRTLKVSAPVVTRVGGRSARRVSAEVEGPGGDTHLMALFVPRGEWVYRLVFTWPAAYPAYEAVVDRMVAELRFGEPALLREARAGALLVPGAPGPLRALGGELRRWGLAEEAVAPLADAVRLAPSNVETRVELARALFETGRVDEGCHAAAEARVYGPSDTGALEAGVRCELARGDVARALERLEEARRVDPRDARLRAAEVALRAVMEAPGRVGAPAPGAVSPRP</sequence>
<evidence type="ECO:0000256" key="6">
    <source>
        <dbReference type="ARBA" id="ARBA00023136"/>
    </source>
</evidence>
<dbReference type="InterPro" id="IPR035952">
    <property type="entry name" value="Rhomboid-like_sf"/>
</dbReference>
<dbReference type="PANTHER" id="PTHR43731:SF14">
    <property type="entry name" value="PRESENILIN-ASSOCIATED RHOMBOID-LIKE PROTEIN, MITOCHONDRIAL"/>
    <property type="match status" value="1"/>
</dbReference>
<feature type="transmembrane region" description="Helical" evidence="7">
    <location>
        <begin position="143"/>
        <end position="160"/>
    </location>
</feature>
<dbReference type="EMBL" id="CP071090">
    <property type="protein sequence ID" value="QSQ24059.1"/>
    <property type="molecule type" value="Genomic_DNA"/>
</dbReference>
<feature type="transmembrane region" description="Helical" evidence="7">
    <location>
        <begin position="223"/>
        <end position="241"/>
    </location>
</feature>
<gene>
    <name evidence="9" type="ORF">JY651_03510</name>
</gene>
<dbReference type="SUPFAM" id="SSF48452">
    <property type="entry name" value="TPR-like"/>
    <property type="match status" value="1"/>
</dbReference>
<evidence type="ECO:0000256" key="1">
    <source>
        <dbReference type="ARBA" id="ARBA00004141"/>
    </source>
</evidence>
<evidence type="ECO:0000256" key="5">
    <source>
        <dbReference type="ARBA" id="ARBA00022989"/>
    </source>
</evidence>
<reference evidence="9 10" key="1">
    <citation type="submission" date="2021-02" db="EMBL/GenBank/DDBJ databases">
        <title>De Novo genome assembly of isolated myxobacteria.</title>
        <authorList>
            <person name="Stevens D.C."/>
        </authorList>
    </citation>
    <scope>NUCLEOTIDE SEQUENCE [LARGE SCALE GENOMIC DNA]</scope>
    <source>
        <strain evidence="10">SCPEA02</strain>
    </source>
</reference>
<dbReference type="Gene3D" id="1.25.40.10">
    <property type="entry name" value="Tetratricopeptide repeat domain"/>
    <property type="match status" value="1"/>
</dbReference>
<dbReference type="SUPFAM" id="SSF144091">
    <property type="entry name" value="Rhomboid-like"/>
    <property type="match status" value="1"/>
</dbReference>
<keyword evidence="10" id="KW-1185">Reference proteome</keyword>
<dbReference type="InterPro" id="IPR050925">
    <property type="entry name" value="Rhomboid_protease_S54"/>
</dbReference>
<evidence type="ECO:0000256" key="7">
    <source>
        <dbReference type="SAM" id="Phobius"/>
    </source>
</evidence>
<name>A0ABX7NYY4_9BACT</name>
<keyword evidence="5 7" id="KW-1133">Transmembrane helix</keyword>
<evidence type="ECO:0000313" key="9">
    <source>
        <dbReference type="EMBL" id="QSQ24059.1"/>
    </source>
</evidence>
<feature type="domain" description="Peptidase S54 rhomboid" evidence="8">
    <location>
        <begin position="78"/>
        <end position="214"/>
    </location>
</feature>
<protein>
    <submittedName>
        <fullName evidence="9">Rhomboid family intramembrane serine protease</fullName>
    </submittedName>
</protein>
<dbReference type="Proteomes" id="UP000662747">
    <property type="component" value="Chromosome"/>
</dbReference>
<proteinExistence type="inferred from homology"/>
<dbReference type="Gene3D" id="1.20.1540.10">
    <property type="entry name" value="Rhomboid-like"/>
    <property type="match status" value="1"/>
</dbReference>
<dbReference type="InterPro" id="IPR011990">
    <property type="entry name" value="TPR-like_helical_dom_sf"/>
</dbReference>
<accession>A0ABX7NYY4</accession>
<feature type="transmembrane region" description="Helical" evidence="7">
    <location>
        <begin position="172"/>
        <end position="190"/>
    </location>
</feature>
<keyword evidence="6 7" id="KW-0472">Membrane</keyword>
<dbReference type="GO" id="GO:0006508">
    <property type="term" value="P:proteolysis"/>
    <property type="evidence" value="ECO:0007669"/>
    <property type="project" value="UniProtKB-KW"/>
</dbReference>